<feature type="region of interest" description="Disordered" evidence="5">
    <location>
        <begin position="1"/>
        <end position="22"/>
    </location>
</feature>
<evidence type="ECO:0000259" key="6">
    <source>
        <dbReference type="Pfam" id="PF13873"/>
    </source>
</evidence>
<protein>
    <recommendedName>
        <fullName evidence="2">Regulatory protein zeste</fullName>
    </recommendedName>
</protein>
<feature type="coiled-coil region" evidence="4">
    <location>
        <begin position="197"/>
        <end position="236"/>
    </location>
</feature>
<dbReference type="AlphaFoldDB" id="A0AAD4N2V6"/>
<evidence type="ECO:0000313" key="8">
    <source>
        <dbReference type="Proteomes" id="UP001201812"/>
    </source>
</evidence>
<gene>
    <name evidence="7" type="ORF">DdX_09451</name>
</gene>
<sequence>MFDFDVPPNTDNIADESGGINDTTSETMVSKAKEGKFAFCKLVQAHKRILFGKLSNSLTTLDKKRTWQTIHSDLVTAGYHDFIKEKNWKQLRDTTWGTLRKRAVEKRDRAKQTEKDGGGKVKFSELDKLIFTILDPEMLYGTEVSETGESFTGTRKEHGSVTMEQISTPKVSNDNEKNLQPLSKRKCLSSDAYQEEINAEILKKIKLENRKLELENKKLLLEHRKLELEIEKLRGETL</sequence>
<keyword evidence="7" id="KW-0238">DNA-binding</keyword>
<organism evidence="7 8">
    <name type="scientific">Ditylenchus destructor</name>
    <dbReference type="NCBI Taxonomy" id="166010"/>
    <lineage>
        <taxon>Eukaryota</taxon>
        <taxon>Metazoa</taxon>
        <taxon>Ecdysozoa</taxon>
        <taxon>Nematoda</taxon>
        <taxon>Chromadorea</taxon>
        <taxon>Rhabditida</taxon>
        <taxon>Tylenchina</taxon>
        <taxon>Tylenchomorpha</taxon>
        <taxon>Sphaerularioidea</taxon>
        <taxon>Anguinidae</taxon>
        <taxon>Anguininae</taxon>
        <taxon>Ditylenchus</taxon>
    </lineage>
</organism>
<evidence type="ECO:0000256" key="1">
    <source>
        <dbReference type="ARBA" id="ARBA00011764"/>
    </source>
</evidence>
<evidence type="ECO:0000256" key="5">
    <source>
        <dbReference type="SAM" id="MobiDB-lite"/>
    </source>
</evidence>
<comment type="function">
    <text evidence="3">Involved in transvection phenomena (= synapsis-dependent gene expression), where the synaptic pairing of chromosomes carrying genes with which zeste interacts influences the expression of these genes. Zeste binds to DNA and stimulates transcription from a nearby promoter.</text>
</comment>
<keyword evidence="8" id="KW-1185">Reference proteome</keyword>
<dbReference type="Pfam" id="PF13873">
    <property type="entry name" value="Myb_DNA-bind_5"/>
    <property type="match status" value="1"/>
</dbReference>
<dbReference type="InterPro" id="IPR028002">
    <property type="entry name" value="Myb_DNA-bind_5"/>
</dbReference>
<dbReference type="GO" id="GO:0003677">
    <property type="term" value="F:DNA binding"/>
    <property type="evidence" value="ECO:0007669"/>
    <property type="project" value="UniProtKB-KW"/>
</dbReference>
<reference evidence="7" key="1">
    <citation type="submission" date="2022-01" db="EMBL/GenBank/DDBJ databases">
        <title>Genome Sequence Resource for Two Populations of Ditylenchus destructor, the Migratory Endoparasitic Phytonematode.</title>
        <authorList>
            <person name="Zhang H."/>
            <person name="Lin R."/>
            <person name="Xie B."/>
        </authorList>
    </citation>
    <scope>NUCLEOTIDE SEQUENCE</scope>
    <source>
        <strain evidence="7">BazhouSP</strain>
    </source>
</reference>
<comment type="subunit">
    <text evidence="1">Self-associates forming complexes of several hundred monomers.</text>
</comment>
<dbReference type="Proteomes" id="UP001201812">
    <property type="component" value="Unassembled WGS sequence"/>
</dbReference>
<comment type="caution">
    <text evidence="7">The sequence shown here is derived from an EMBL/GenBank/DDBJ whole genome shotgun (WGS) entry which is preliminary data.</text>
</comment>
<evidence type="ECO:0000256" key="2">
    <source>
        <dbReference type="ARBA" id="ARBA00016807"/>
    </source>
</evidence>
<keyword evidence="4" id="KW-0175">Coiled coil</keyword>
<evidence type="ECO:0000313" key="7">
    <source>
        <dbReference type="EMBL" id="KAI1712823.1"/>
    </source>
</evidence>
<accession>A0AAD4N2V6</accession>
<evidence type="ECO:0000256" key="3">
    <source>
        <dbReference type="ARBA" id="ARBA00025466"/>
    </source>
</evidence>
<dbReference type="EMBL" id="JAKKPZ010000017">
    <property type="protein sequence ID" value="KAI1712823.1"/>
    <property type="molecule type" value="Genomic_DNA"/>
</dbReference>
<name>A0AAD4N2V6_9BILA</name>
<evidence type="ECO:0000256" key="4">
    <source>
        <dbReference type="SAM" id="Coils"/>
    </source>
</evidence>
<feature type="domain" description="Myb/SANT-like DNA-binding" evidence="6">
    <location>
        <begin position="40"/>
        <end position="103"/>
    </location>
</feature>
<proteinExistence type="predicted"/>